<dbReference type="Proteomes" id="UP000185639">
    <property type="component" value="Unassembled WGS sequence"/>
</dbReference>
<dbReference type="STRING" id="484498.SAMN05421686_105144"/>
<sequence>MDQIGSVDEIDLWYLYLIETASGHLYCGITLDVSRRFKEHCSNGRRTARFLRGKGPLVLRFVAVAGEHGDALRAEMQVKKLSRPQKQRLVSGDRAYSLKLKLMPVPELLGDD</sequence>
<evidence type="ECO:0000313" key="4">
    <source>
        <dbReference type="Proteomes" id="UP000185639"/>
    </source>
</evidence>
<dbReference type="PROSITE" id="PS50164">
    <property type="entry name" value="GIY_YIG"/>
    <property type="match status" value="1"/>
</dbReference>
<dbReference type="PANTHER" id="PTHR34477">
    <property type="entry name" value="UPF0213 PROTEIN YHBQ"/>
    <property type="match status" value="1"/>
</dbReference>
<dbReference type="InterPro" id="IPR050190">
    <property type="entry name" value="UPF0213_domain"/>
</dbReference>
<gene>
    <name evidence="3" type="ORF">SAMN05421686_105144</name>
</gene>
<evidence type="ECO:0000259" key="2">
    <source>
        <dbReference type="PROSITE" id="PS50164"/>
    </source>
</evidence>
<keyword evidence="3" id="KW-0378">Hydrolase</keyword>
<dbReference type="OrthoDB" id="9797095at2"/>
<dbReference type="SUPFAM" id="SSF82771">
    <property type="entry name" value="GIY-YIG endonuclease"/>
    <property type="match status" value="1"/>
</dbReference>
<evidence type="ECO:0000256" key="1">
    <source>
        <dbReference type="ARBA" id="ARBA00007435"/>
    </source>
</evidence>
<keyword evidence="4" id="KW-1185">Reference proteome</keyword>
<feature type="domain" description="GIY-YIG" evidence="2">
    <location>
        <begin position="11"/>
        <end position="88"/>
    </location>
</feature>
<reference evidence="4" key="1">
    <citation type="submission" date="2017-01" db="EMBL/GenBank/DDBJ databases">
        <authorList>
            <person name="Varghese N."/>
            <person name="Submissions S."/>
        </authorList>
    </citation>
    <scope>NUCLEOTIDE SEQUENCE [LARGE SCALE GENOMIC DNA]</scope>
    <source>
        <strain evidence="4">DSM 24913</strain>
    </source>
</reference>
<dbReference type="InterPro" id="IPR000305">
    <property type="entry name" value="GIY-YIG_endonuc"/>
</dbReference>
<keyword evidence="3" id="KW-0255">Endonuclease</keyword>
<comment type="similarity">
    <text evidence="1">Belongs to the UPF0213 family.</text>
</comment>
<organism evidence="3 4">
    <name type="scientific">Thalassolituus maritimus</name>
    <dbReference type="NCBI Taxonomy" id="484498"/>
    <lineage>
        <taxon>Bacteria</taxon>
        <taxon>Pseudomonadati</taxon>
        <taxon>Pseudomonadota</taxon>
        <taxon>Gammaproteobacteria</taxon>
        <taxon>Oceanospirillales</taxon>
        <taxon>Oceanospirillaceae</taxon>
        <taxon>Thalassolituus</taxon>
    </lineage>
</organism>
<dbReference type="Gene3D" id="3.40.1440.10">
    <property type="entry name" value="GIY-YIG endonuclease"/>
    <property type="match status" value="1"/>
</dbReference>
<proteinExistence type="inferred from homology"/>
<dbReference type="CDD" id="cd10456">
    <property type="entry name" value="GIY-YIG_UPF0213"/>
    <property type="match status" value="1"/>
</dbReference>
<dbReference type="AlphaFoldDB" id="A0A1N7MF15"/>
<accession>A0A1N7MF15</accession>
<dbReference type="GO" id="GO:0004519">
    <property type="term" value="F:endonuclease activity"/>
    <property type="evidence" value="ECO:0007669"/>
    <property type="project" value="UniProtKB-KW"/>
</dbReference>
<dbReference type="PANTHER" id="PTHR34477:SF1">
    <property type="entry name" value="UPF0213 PROTEIN YHBQ"/>
    <property type="match status" value="1"/>
</dbReference>
<dbReference type="EMBL" id="FTOH01000005">
    <property type="protein sequence ID" value="SIS84683.1"/>
    <property type="molecule type" value="Genomic_DNA"/>
</dbReference>
<keyword evidence="3" id="KW-0540">Nuclease</keyword>
<evidence type="ECO:0000313" key="3">
    <source>
        <dbReference type="EMBL" id="SIS84683.1"/>
    </source>
</evidence>
<name>A0A1N7MF15_9GAMM</name>
<protein>
    <submittedName>
        <fullName evidence="3">Putative endonuclease</fullName>
    </submittedName>
</protein>
<dbReference type="InterPro" id="IPR035901">
    <property type="entry name" value="GIY-YIG_endonuc_sf"/>
</dbReference>
<dbReference type="Pfam" id="PF01541">
    <property type="entry name" value="GIY-YIG"/>
    <property type="match status" value="1"/>
</dbReference>